<evidence type="ECO:0000313" key="2">
    <source>
        <dbReference type="Proteomes" id="UP000605986"/>
    </source>
</evidence>
<name>A0A8H4JGI1_9HYPO</name>
<accession>A0A8H4JGI1</accession>
<dbReference type="EMBL" id="JAADJG010001109">
    <property type="protein sequence ID" value="KAF4425056.1"/>
    <property type="molecule type" value="Genomic_DNA"/>
</dbReference>
<protein>
    <submittedName>
        <fullName evidence="1">Uncharacterized protein</fullName>
    </submittedName>
</protein>
<reference evidence="1" key="1">
    <citation type="submission" date="2020-01" db="EMBL/GenBank/DDBJ databases">
        <title>Identification and distribution of gene clusters putatively required for synthesis of sphingolipid metabolism inhibitors in phylogenetically diverse species of the filamentous fungus Fusarium.</title>
        <authorList>
            <person name="Kim H.-S."/>
            <person name="Busman M."/>
            <person name="Brown D.W."/>
            <person name="Divon H."/>
            <person name="Uhlig S."/>
            <person name="Proctor R.H."/>
        </authorList>
    </citation>
    <scope>NUCLEOTIDE SEQUENCE</scope>
    <source>
        <strain evidence="1">NRRL 53441</strain>
    </source>
</reference>
<dbReference type="OrthoDB" id="4499616at2759"/>
<keyword evidence="2" id="KW-1185">Reference proteome</keyword>
<dbReference type="AlphaFoldDB" id="A0A8H4JGI1"/>
<gene>
    <name evidence="1" type="ORF">F53441_14204</name>
</gene>
<evidence type="ECO:0000313" key="1">
    <source>
        <dbReference type="EMBL" id="KAF4425056.1"/>
    </source>
</evidence>
<proteinExistence type="predicted"/>
<sequence>MPGDGLPSLPDQEDVTKTYMDGQYIPAGPVIIDELNSDSSESDIRNTWSLILESVFSIFEGFRIGHKFKSIDGREGLNVSIWTGHRQIEYRYISFIILDAKAALNPNTALSQVICENQLLDYVDSSGNEELGGPWGILCIGKNVQFYKLKTSGSWAELVRLHEDMLRIDLQPRSVTKRLQHIREQILSAKEI</sequence>
<organism evidence="1 2">
    <name type="scientific">Fusarium austroafricanum</name>
    <dbReference type="NCBI Taxonomy" id="2364996"/>
    <lineage>
        <taxon>Eukaryota</taxon>
        <taxon>Fungi</taxon>
        <taxon>Dikarya</taxon>
        <taxon>Ascomycota</taxon>
        <taxon>Pezizomycotina</taxon>
        <taxon>Sordariomycetes</taxon>
        <taxon>Hypocreomycetidae</taxon>
        <taxon>Hypocreales</taxon>
        <taxon>Nectriaceae</taxon>
        <taxon>Fusarium</taxon>
        <taxon>Fusarium concolor species complex</taxon>
    </lineage>
</organism>
<comment type="caution">
    <text evidence="1">The sequence shown here is derived from an EMBL/GenBank/DDBJ whole genome shotgun (WGS) entry which is preliminary data.</text>
</comment>
<dbReference type="Proteomes" id="UP000605986">
    <property type="component" value="Unassembled WGS sequence"/>
</dbReference>